<evidence type="ECO:0008006" key="12">
    <source>
        <dbReference type="Google" id="ProtNLM"/>
    </source>
</evidence>
<evidence type="ECO:0000256" key="6">
    <source>
        <dbReference type="ARBA" id="ARBA00023004"/>
    </source>
</evidence>
<evidence type="ECO:0000313" key="11">
    <source>
        <dbReference type="Proteomes" id="UP000218231"/>
    </source>
</evidence>
<evidence type="ECO:0000256" key="5">
    <source>
        <dbReference type="ARBA" id="ARBA00022723"/>
    </source>
</evidence>
<accession>A0A2A2JJK1</accession>
<dbReference type="PANTHER" id="PTHR24291:SF130">
    <property type="entry name" value="CYTOCHROME P450 FAMILY"/>
    <property type="match status" value="1"/>
</dbReference>
<keyword evidence="7 9" id="KW-0503">Monooxygenase</keyword>
<comment type="function">
    <text evidence="2">May be involved in the metabolism of insect hormones and in the breakdown of synthetic insecticides.</text>
</comment>
<keyword evidence="6 8" id="KW-0408">Iron</keyword>
<keyword evidence="4 8" id="KW-0349">Heme</keyword>
<dbReference type="InterPro" id="IPR002403">
    <property type="entry name" value="Cyt_P450_E_grp-IV"/>
</dbReference>
<dbReference type="AlphaFoldDB" id="A0A2A2JJK1"/>
<dbReference type="InterPro" id="IPR001128">
    <property type="entry name" value="Cyt_P450"/>
</dbReference>
<organism evidence="10 11">
    <name type="scientific">Diploscapter pachys</name>
    <dbReference type="NCBI Taxonomy" id="2018661"/>
    <lineage>
        <taxon>Eukaryota</taxon>
        <taxon>Metazoa</taxon>
        <taxon>Ecdysozoa</taxon>
        <taxon>Nematoda</taxon>
        <taxon>Chromadorea</taxon>
        <taxon>Rhabditida</taxon>
        <taxon>Rhabditina</taxon>
        <taxon>Rhabditomorpha</taxon>
        <taxon>Rhabditoidea</taxon>
        <taxon>Rhabditidae</taxon>
        <taxon>Diploscapter</taxon>
    </lineage>
</organism>
<keyword evidence="9" id="KW-0560">Oxidoreductase</keyword>
<dbReference type="Gene3D" id="1.10.630.10">
    <property type="entry name" value="Cytochrome P450"/>
    <property type="match status" value="1"/>
</dbReference>
<dbReference type="Pfam" id="PF00067">
    <property type="entry name" value="p450"/>
    <property type="match status" value="1"/>
</dbReference>
<reference evidence="10 11" key="1">
    <citation type="journal article" date="2017" name="Curr. Biol.">
        <title>Genome architecture and evolution of a unichromosomal asexual nematode.</title>
        <authorList>
            <person name="Fradin H."/>
            <person name="Zegar C."/>
            <person name="Gutwein M."/>
            <person name="Lucas J."/>
            <person name="Kovtun M."/>
            <person name="Corcoran D."/>
            <person name="Baugh L.R."/>
            <person name="Kiontke K."/>
            <person name="Gunsalus K."/>
            <person name="Fitch D.H."/>
            <person name="Piano F."/>
        </authorList>
    </citation>
    <scope>NUCLEOTIDE SEQUENCE [LARGE SCALE GENOMIC DNA]</scope>
    <source>
        <strain evidence="10">PF1309</strain>
    </source>
</reference>
<dbReference type="Proteomes" id="UP000218231">
    <property type="component" value="Unassembled WGS sequence"/>
</dbReference>
<dbReference type="InterPro" id="IPR036396">
    <property type="entry name" value="Cyt_P450_sf"/>
</dbReference>
<dbReference type="PROSITE" id="PS00086">
    <property type="entry name" value="CYTOCHROME_P450"/>
    <property type="match status" value="1"/>
</dbReference>
<dbReference type="PRINTS" id="PR00385">
    <property type="entry name" value="P450"/>
</dbReference>
<evidence type="ECO:0000256" key="7">
    <source>
        <dbReference type="ARBA" id="ARBA00023033"/>
    </source>
</evidence>
<proteinExistence type="inferred from homology"/>
<evidence type="ECO:0000313" key="10">
    <source>
        <dbReference type="EMBL" id="PAV61844.1"/>
    </source>
</evidence>
<feature type="binding site" description="axial binding residue" evidence="8">
    <location>
        <position position="214"/>
    </location>
    <ligand>
        <name>heme</name>
        <dbReference type="ChEBI" id="CHEBI:30413"/>
    </ligand>
    <ligandPart>
        <name>Fe</name>
        <dbReference type="ChEBI" id="CHEBI:18248"/>
    </ligandPart>
</feature>
<comment type="cofactor">
    <cofactor evidence="1 8">
        <name>heme</name>
        <dbReference type="ChEBI" id="CHEBI:30413"/>
    </cofactor>
</comment>
<dbReference type="GO" id="GO:0005506">
    <property type="term" value="F:iron ion binding"/>
    <property type="evidence" value="ECO:0007669"/>
    <property type="project" value="InterPro"/>
</dbReference>
<gene>
    <name evidence="10" type="ORF">WR25_26365</name>
</gene>
<name>A0A2A2JJK1_9BILA</name>
<dbReference type="PRINTS" id="PR00465">
    <property type="entry name" value="EP450IV"/>
</dbReference>
<dbReference type="PANTHER" id="PTHR24291">
    <property type="entry name" value="CYTOCHROME P450 FAMILY 4"/>
    <property type="match status" value="1"/>
</dbReference>
<dbReference type="GO" id="GO:0004497">
    <property type="term" value="F:monooxygenase activity"/>
    <property type="evidence" value="ECO:0007669"/>
    <property type="project" value="UniProtKB-KW"/>
</dbReference>
<dbReference type="GO" id="GO:0020037">
    <property type="term" value="F:heme binding"/>
    <property type="evidence" value="ECO:0007669"/>
    <property type="project" value="InterPro"/>
</dbReference>
<dbReference type="STRING" id="2018661.A0A2A2JJK1"/>
<dbReference type="InterPro" id="IPR050196">
    <property type="entry name" value="Cytochrome_P450_Monoox"/>
</dbReference>
<evidence type="ECO:0000256" key="9">
    <source>
        <dbReference type="RuleBase" id="RU000461"/>
    </source>
</evidence>
<comment type="caution">
    <text evidence="10">The sequence shown here is derived from an EMBL/GenBank/DDBJ whole genome shotgun (WGS) entry which is preliminary data.</text>
</comment>
<dbReference type="InterPro" id="IPR017972">
    <property type="entry name" value="Cyt_P450_CS"/>
</dbReference>
<evidence type="ECO:0000256" key="8">
    <source>
        <dbReference type="PIRSR" id="PIRSR602403-1"/>
    </source>
</evidence>
<dbReference type="GO" id="GO:0005789">
    <property type="term" value="C:endoplasmic reticulum membrane"/>
    <property type="evidence" value="ECO:0007669"/>
    <property type="project" value="UniProtKB-SubCell"/>
</dbReference>
<dbReference type="SUPFAM" id="SSF48264">
    <property type="entry name" value="Cytochrome P450"/>
    <property type="match status" value="1"/>
</dbReference>
<keyword evidence="11" id="KW-1185">Reference proteome</keyword>
<protein>
    <recommendedName>
        <fullName evidence="12">Cytochrome P450</fullName>
    </recommendedName>
</protein>
<evidence type="ECO:0000256" key="2">
    <source>
        <dbReference type="ARBA" id="ARBA00003690"/>
    </source>
</evidence>
<evidence type="ECO:0000256" key="4">
    <source>
        <dbReference type="ARBA" id="ARBA00022617"/>
    </source>
</evidence>
<comment type="similarity">
    <text evidence="3 9">Belongs to the cytochrome P450 family.</text>
</comment>
<keyword evidence="5 8" id="KW-0479">Metal-binding</keyword>
<dbReference type="OrthoDB" id="1470350at2759"/>
<sequence length="267" mass="31383">MGTSVNAQTIKDHPYVHAVEDINEMAFFYNKNFWWWWTPTWYLSGAAHRYKKNLSILRGFTQKVINERISEYERLEGHDTTAAGVGWTLWLLAHAKECQQKVIDEQREIFGGTDRECTVEDLKKMKYLEKCIKESLRLRPPVPQFTRKVEETVEIEGYTIPKGCTLVIAPRFIHNNKNVFENPQIFDPERFNEDRLAGRDPYAYVPFSAGPRNCIGQKFAVQEEKTILSWLFRNFRFSASIPRDENHPLPEIITRPWKGFPLKIEKL</sequence>
<dbReference type="EMBL" id="LIAE01010397">
    <property type="protein sequence ID" value="PAV61844.1"/>
    <property type="molecule type" value="Genomic_DNA"/>
</dbReference>
<evidence type="ECO:0000256" key="1">
    <source>
        <dbReference type="ARBA" id="ARBA00001971"/>
    </source>
</evidence>
<evidence type="ECO:0000256" key="3">
    <source>
        <dbReference type="ARBA" id="ARBA00010617"/>
    </source>
</evidence>
<dbReference type="GO" id="GO:0016705">
    <property type="term" value="F:oxidoreductase activity, acting on paired donors, with incorporation or reduction of molecular oxygen"/>
    <property type="evidence" value="ECO:0007669"/>
    <property type="project" value="InterPro"/>
</dbReference>